<evidence type="ECO:0000313" key="9">
    <source>
        <dbReference type="EMBL" id="QOW21300.1"/>
    </source>
</evidence>
<feature type="transmembrane region" description="Helical" evidence="7">
    <location>
        <begin position="54"/>
        <end position="71"/>
    </location>
</feature>
<dbReference type="InterPro" id="IPR017475">
    <property type="entry name" value="EPS_sugar_tfrase"/>
</dbReference>
<keyword evidence="4 7" id="KW-0812">Transmembrane</keyword>
<evidence type="ECO:0000256" key="7">
    <source>
        <dbReference type="SAM" id="Phobius"/>
    </source>
</evidence>
<evidence type="ECO:0000256" key="2">
    <source>
        <dbReference type="ARBA" id="ARBA00006464"/>
    </source>
</evidence>
<feature type="transmembrane region" description="Helical" evidence="7">
    <location>
        <begin position="83"/>
        <end position="103"/>
    </location>
</feature>
<dbReference type="RefSeq" id="WP_194033883.1">
    <property type="nucleotide sequence ID" value="NZ_CP063657.1"/>
</dbReference>
<feature type="transmembrane region" description="Helical" evidence="7">
    <location>
        <begin position="277"/>
        <end position="299"/>
    </location>
</feature>
<keyword evidence="3" id="KW-0808">Transferase</keyword>
<protein>
    <submittedName>
        <fullName evidence="9">TIGR03013 family PEP-CTERM/XrtA system glycosyltransferase</fullName>
    </submittedName>
</protein>
<dbReference type="NCBIfam" id="TIGR03013">
    <property type="entry name" value="EpsB_2"/>
    <property type="match status" value="1"/>
</dbReference>
<keyword evidence="5 7" id="KW-1133">Transmembrane helix</keyword>
<dbReference type="NCBIfam" id="TIGR03025">
    <property type="entry name" value="EPS_sugtrans"/>
    <property type="match status" value="1"/>
</dbReference>
<proteinExistence type="inferred from homology"/>
<dbReference type="Gene3D" id="3.40.50.720">
    <property type="entry name" value="NAD(P)-binding Rossmann-like Domain"/>
    <property type="match status" value="1"/>
</dbReference>
<comment type="subcellular location">
    <subcellularLocation>
        <location evidence="1">Membrane</location>
        <topology evidence="1">Multi-pass membrane protein</topology>
    </subcellularLocation>
</comment>
<evidence type="ECO:0000259" key="8">
    <source>
        <dbReference type="Pfam" id="PF02397"/>
    </source>
</evidence>
<dbReference type="InterPro" id="IPR003362">
    <property type="entry name" value="Bact_transf"/>
</dbReference>
<dbReference type="Pfam" id="PF02397">
    <property type="entry name" value="Bac_transf"/>
    <property type="match status" value="1"/>
</dbReference>
<dbReference type="InterPro" id="IPR017464">
    <property type="entry name" value="Sugar_tfrase_EpsB_2"/>
</dbReference>
<name>A0A7S6UJC9_9GAMM</name>
<dbReference type="EMBL" id="CP063657">
    <property type="protein sequence ID" value="QOW21300.1"/>
    <property type="molecule type" value="Genomic_DNA"/>
</dbReference>
<gene>
    <name evidence="9" type="ORF">INQ42_08410</name>
</gene>
<keyword evidence="6 7" id="KW-0472">Membrane</keyword>
<organism evidence="9 10">
    <name type="scientific">Novilysobacter avium</name>
    <dbReference type="NCBI Taxonomy" id="2781023"/>
    <lineage>
        <taxon>Bacteria</taxon>
        <taxon>Pseudomonadati</taxon>
        <taxon>Pseudomonadota</taxon>
        <taxon>Gammaproteobacteria</taxon>
        <taxon>Lysobacterales</taxon>
        <taxon>Lysobacteraceae</taxon>
        <taxon>Novilysobacter</taxon>
    </lineage>
</organism>
<sequence length="464" mass="52025">MKGISASRARRVIRGLWLMELAIVLLCVNAAVWLRFIGEPEGRAMFVQTAPFRTLLVAMVLTASMAAFALYSEHGRLDRKEFGLRLIASFAFGGIALLVIYYLVPRAYIGRGVLLLALMLGVVAVYAFRMFTRTLFGAELFKRRVLVLGAGYNAQLINTCMRRRSDRESFTIEGFVPLPGQPVVVAQEMRVESGDPLWETVRARNVHEIVIAPDERRGGLPMEDMLACAQRGVRLTALPDFFEREAGLLNLNVVDPSSLIFSGGFDHSLPRRLSKRFFDLLAASALLLVAWPVMLVVALCVGLESGAPILYRQSRVGEGGRSFELAKFRSMRTDAEADGVARWASTNDNRVTRVGAFIRLTRLDELPQLFNVLRGDMSFVGPRPERPQFVAQLDEQLRYYAVRHSVKPGLTGWAQLRYPYGASVHDAGEKLKFDLFYVKNQGLLFDLMIMLQTVEVVLFRRGAR</sequence>
<feature type="transmembrane region" description="Helical" evidence="7">
    <location>
        <begin position="12"/>
        <end position="34"/>
    </location>
</feature>
<reference evidence="9 10" key="1">
    <citation type="submission" date="2020-10" db="EMBL/GenBank/DDBJ databases">
        <title>complete genome sequencing of Lysobacter sp. H23M41.</title>
        <authorList>
            <person name="Bae J.-W."/>
            <person name="Lee S.-Y."/>
        </authorList>
    </citation>
    <scope>NUCLEOTIDE SEQUENCE [LARGE SCALE GENOMIC DNA]</scope>
    <source>
        <strain evidence="9 10">H23M41</strain>
    </source>
</reference>
<evidence type="ECO:0000256" key="5">
    <source>
        <dbReference type="ARBA" id="ARBA00022989"/>
    </source>
</evidence>
<keyword evidence="10" id="KW-1185">Reference proteome</keyword>
<dbReference type="PANTHER" id="PTHR30576:SF21">
    <property type="entry name" value="UDP-GLUCOSE:UNDECAPRENYL-PHOSPHATE GLUCOSE-1-PHOSPHATE TRANSFERASE"/>
    <property type="match status" value="1"/>
</dbReference>
<evidence type="ECO:0000256" key="6">
    <source>
        <dbReference type="ARBA" id="ARBA00023136"/>
    </source>
</evidence>
<dbReference type="Proteomes" id="UP000593932">
    <property type="component" value="Chromosome"/>
</dbReference>
<evidence type="ECO:0000256" key="3">
    <source>
        <dbReference type="ARBA" id="ARBA00022679"/>
    </source>
</evidence>
<evidence type="ECO:0000313" key="10">
    <source>
        <dbReference type="Proteomes" id="UP000593932"/>
    </source>
</evidence>
<evidence type="ECO:0000256" key="1">
    <source>
        <dbReference type="ARBA" id="ARBA00004141"/>
    </source>
</evidence>
<dbReference type="PANTHER" id="PTHR30576">
    <property type="entry name" value="COLANIC BIOSYNTHESIS UDP-GLUCOSE LIPID CARRIER TRANSFERASE"/>
    <property type="match status" value="1"/>
</dbReference>
<feature type="domain" description="Bacterial sugar transferase" evidence="8">
    <location>
        <begin position="275"/>
        <end position="458"/>
    </location>
</feature>
<evidence type="ECO:0000256" key="4">
    <source>
        <dbReference type="ARBA" id="ARBA00022692"/>
    </source>
</evidence>
<accession>A0A7S6UJC9</accession>
<comment type="similarity">
    <text evidence="2">Belongs to the bacterial sugar transferase family.</text>
</comment>
<feature type="transmembrane region" description="Helical" evidence="7">
    <location>
        <begin position="109"/>
        <end position="128"/>
    </location>
</feature>